<dbReference type="GO" id="GO:0005634">
    <property type="term" value="C:nucleus"/>
    <property type="evidence" value="ECO:0007669"/>
    <property type="project" value="InterPro"/>
</dbReference>
<dbReference type="SUPFAM" id="SSF57850">
    <property type="entry name" value="RING/U-box"/>
    <property type="match status" value="1"/>
</dbReference>
<keyword evidence="5" id="KW-0012">Acyltransferase</keyword>
<feature type="compositionally biased region" description="Polar residues" evidence="3">
    <location>
        <begin position="21"/>
        <end position="69"/>
    </location>
</feature>
<dbReference type="OrthoDB" id="8062037at2759"/>
<name>A0A9W8I821_9FUNG</name>
<feature type="compositionally biased region" description="Low complexity" evidence="3">
    <location>
        <begin position="175"/>
        <end position="185"/>
    </location>
</feature>
<accession>A0A9W8I821</accession>
<dbReference type="PANTHER" id="PTHR16047:SF7">
    <property type="entry name" value="E3 UBIQUITIN-PROTEIN LIGASE RFWD3"/>
    <property type="match status" value="1"/>
</dbReference>
<dbReference type="Gene3D" id="3.30.40.10">
    <property type="entry name" value="Zinc/RING finger domain, C3HC4 (zinc finger)"/>
    <property type="match status" value="1"/>
</dbReference>
<protein>
    <submittedName>
        <fullName evidence="5">RING finger and WD repeat domain-containing protein 3</fullName>
        <ecNumber evidence="5">2.3.2.27</ecNumber>
    </submittedName>
</protein>
<feature type="coiled-coil region" evidence="2">
    <location>
        <begin position="282"/>
        <end position="337"/>
    </location>
</feature>
<dbReference type="GO" id="GO:0036297">
    <property type="term" value="P:interstrand cross-link repair"/>
    <property type="evidence" value="ECO:0007669"/>
    <property type="project" value="InterPro"/>
</dbReference>
<dbReference type="GO" id="GO:0016567">
    <property type="term" value="P:protein ubiquitination"/>
    <property type="evidence" value="ECO:0007669"/>
    <property type="project" value="InterPro"/>
</dbReference>
<dbReference type="CDD" id="cd16450">
    <property type="entry name" value="mRING-C3HGC3_RFWD3"/>
    <property type="match status" value="1"/>
</dbReference>
<feature type="compositionally biased region" description="Low complexity" evidence="3">
    <location>
        <begin position="9"/>
        <end position="20"/>
    </location>
</feature>
<evidence type="ECO:0000256" key="1">
    <source>
        <dbReference type="PROSITE-ProRule" id="PRU00175"/>
    </source>
</evidence>
<feature type="non-terminal residue" evidence="5">
    <location>
        <position position="478"/>
    </location>
</feature>
<comment type="caution">
    <text evidence="5">The sequence shown here is derived from an EMBL/GenBank/DDBJ whole genome shotgun (WGS) entry which is preliminary data.</text>
</comment>
<dbReference type="GO" id="GO:0061630">
    <property type="term" value="F:ubiquitin protein ligase activity"/>
    <property type="evidence" value="ECO:0007669"/>
    <property type="project" value="UniProtKB-EC"/>
</dbReference>
<proteinExistence type="predicted"/>
<dbReference type="Pfam" id="PF13639">
    <property type="entry name" value="zf-RING_2"/>
    <property type="match status" value="1"/>
</dbReference>
<feature type="compositionally biased region" description="Polar residues" evidence="3">
    <location>
        <begin position="132"/>
        <end position="141"/>
    </location>
</feature>
<feature type="region of interest" description="Disordered" evidence="3">
    <location>
        <begin position="1"/>
        <end position="198"/>
    </location>
</feature>
<keyword evidence="1" id="KW-0862">Zinc</keyword>
<dbReference type="EC" id="2.3.2.27" evidence="5"/>
<sequence>MSGGTDAELSQSTSPPSLSQVFSGITNTAPRQHAATSCELSRNDSIASMQSVESSCAEQIPDTDQATETPNEEAVAGPGDGIRVPKRLRTETEHPSLRMAIAATSTANREAESSAQARSRRPGIAQERQSRFFASSESLQRTESEGASAATSDGQDDDSDDFAQPAAPLPPPLPQSRLRPQLPQASHQIVGQQQEADDVDDRNTCSVCLDPWSISGPHRVVSLKCGHLFGQSCAKKWLRRASQKRARQAGATSGSKIVGKCPECNQRAEWKDIRPIYARSIVAIDSTQMDELRSQLRELRDAKLKLEDEHRQFCTKYSEMRNEVARMRRELERSFEKCQWLQLQNANLLKQIGTPNRHASVATGDELSDDLLADSAADSAIDTEHLVEPAYLPCMRLRATIPMTSQKSESLRLLAVHPHEPLLFASYSKPSLRLHTLAQIDVHSASSRAFLLDLPHKQEIRGAKISPHAAGTRFLLTA</sequence>
<dbReference type="AlphaFoldDB" id="A0A9W8I821"/>
<keyword evidence="5" id="KW-0808">Transferase</keyword>
<dbReference type="InterPro" id="IPR001841">
    <property type="entry name" value="Znf_RING"/>
</dbReference>
<evidence type="ECO:0000256" key="3">
    <source>
        <dbReference type="SAM" id="MobiDB-lite"/>
    </source>
</evidence>
<dbReference type="SMART" id="SM00184">
    <property type="entry name" value="RING"/>
    <property type="match status" value="1"/>
</dbReference>
<dbReference type="Proteomes" id="UP001139887">
    <property type="component" value="Unassembled WGS sequence"/>
</dbReference>
<dbReference type="PROSITE" id="PS50089">
    <property type="entry name" value="ZF_RING_2"/>
    <property type="match status" value="1"/>
</dbReference>
<keyword evidence="1" id="KW-0479">Metal-binding</keyword>
<dbReference type="EMBL" id="JANBUW010000657">
    <property type="protein sequence ID" value="KAJ2845970.1"/>
    <property type="molecule type" value="Genomic_DNA"/>
</dbReference>
<keyword evidence="2" id="KW-0175">Coiled coil</keyword>
<dbReference type="InterPro" id="IPR013083">
    <property type="entry name" value="Znf_RING/FYVE/PHD"/>
</dbReference>
<evidence type="ECO:0000256" key="2">
    <source>
        <dbReference type="SAM" id="Coils"/>
    </source>
</evidence>
<evidence type="ECO:0000313" key="6">
    <source>
        <dbReference type="Proteomes" id="UP001139887"/>
    </source>
</evidence>
<dbReference type="InterPro" id="IPR037381">
    <property type="entry name" value="RFWD3"/>
</dbReference>
<keyword evidence="1" id="KW-0863">Zinc-finger</keyword>
<dbReference type="PANTHER" id="PTHR16047">
    <property type="entry name" value="RFWD3 PROTEIN"/>
    <property type="match status" value="1"/>
</dbReference>
<feature type="compositionally biased region" description="Polar residues" evidence="3">
    <location>
        <begin position="103"/>
        <end position="117"/>
    </location>
</feature>
<keyword evidence="6" id="KW-1185">Reference proteome</keyword>
<feature type="domain" description="RING-type" evidence="4">
    <location>
        <begin position="205"/>
        <end position="265"/>
    </location>
</feature>
<evidence type="ECO:0000259" key="4">
    <source>
        <dbReference type="PROSITE" id="PS50089"/>
    </source>
</evidence>
<dbReference type="GO" id="GO:0008270">
    <property type="term" value="F:zinc ion binding"/>
    <property type="evidence" value="ECO:0007669"/>
    <property type="project" value="UniProtKB-KW"/>
</dbReference>
<reference evidence="5" key="1">
    <citation type="submission" date="2022-07" db="EMBL/GenBank/DDBJ databases">
        <title>Phylogenomic reconstructions and comparative analyses of Kickxellomycotina fungi.</title>
        <authorList>
            <person name="Reynolds N.K."/>
            <person name="Stajich J.E."/>
            <person name="Barry K."/>
            <person name="Grigoriev I.V."/>
            <person name="Crous P."/>
            <person name="Smith M.E."/>
        </authorList>
    </citation>
    <scope>NUCLEOTIDE SEQUENCE</scope>
    <source>
        <strain evidence="5">NRRL 1566</strain>
    </source>
</reference>
<evidence type="ECO:0000313" key="5">
    <source>
        <dbReference type="EMBL" id="KAJ2845970.1"/>
    </source>
</evidence>
<gene>
    <name evidence="5" type="primary">RFWD3</name>
    <name evidence="5" type="ORF">IWW36_004564</name>
</gene>
<organism evidence="5 6">
    <name type="scientific">Coemansia brasiliensis</name>
    <dbReference type="NCBI Taxonomy" id="2650707"/>
    <lineage>
        <taxon>Eukaryota</taxon>
        <taxon>Fungi</taxon>
        <taxon>Fungi incertae sedis</taxon>
        <taxon>Zoopagomycota</taxon>
        <taxon>Kickxellomycotina</taxon>
        <taxon>Kickxellomycetes</taxon>
        <taxon>Kickxellales</taxon>
        <taxon>Kickxellaceae</taxon>
        <taxon>Coemansia</taxon>
    </lineage>
</organism>